<dbReference type="InParanoid" id="A0A251T466"/>
<evidence type="ECO:0000313" key="3">
    <source>
        <dbReference type="Proteomes" id="UP000215914"/>
    </source>
</evidence>
<reference evidence="2" key="2">
    <citation type="submission" date="2017-02" db="EMBL/GenBank/DDBJ databases">
        <title>Sunflower complete genome.</title>
        <authorList>
            <person name="Langlade N."/>
            <person name="Munos S."/>
        </authorList>
    </citation>
    <scope>NUCLEOTIDE SEQUENCE [LARGE SCALE GENOMIC DNA]</scope>
    <source>
        <tissue evidence="2">Leaves</tissue>
    </source>
</reference>
<dbReference type="AlphaFoldDB" id="A0A251T466"/>
<accession>A0A251T466</accession>
<dbReference type="EMBL" id="CM007901">
    <property type="protein sequence ID" value="OTG05888.1"/>
    <property type="molecule type" value="Genomic_DNA"/>
</dbReference>
<evidence type="ECO:0000313" key="2">
    <source>
        <dbReference type="EMBL" id="OTG05888.1"/>
    </source>
</evidence>
<reference evidence="1 3" key="1">
    <citation type="journal article" date="2017" name="Nature">
        <title>The sunflower genome provides insights into oil metabolism, flowering and Asterid evolution.</title>
        <authorList>
            <person name="Badouin H."/>
            <person name="Gouzy J."/>
            <person name="Grassa C.J."/>
            <person name="Murat F."/>
            <person name="Staton S.E."/>
            <person name="Cottret L."/>
            <person name="Lelandais-Briere C."/>
            <person name="Owens G.L."/>
            <person name="Carrere S."/>
            <person name="Mayjonade B."/>
            <person name="Legrand L."/>
            <person name="Gill N."/>
            <person name="Kane N.C."/>
            <person name="Bowers J.E."/>
            <person name="Hubner S."/>
            <person name="Bellec A."/>
            <person name="Berard A."/>
            <person name="Berges H."/>
            <person name="Blanchet N."/>
            <person name="Boniface M.C."/>
            <person name="Brunel D."/>
            <person name="Catrice O."/>
            <person name="Chaidir N."/>
            <person name="Claudel C."/>
            <person name="Donnadieu C."/>
            <person name="Faraut T."/>
            <person name="Fievet G."/>
            <person name="Helmstetter N."/>
            <person name="King M."/>
            <person name="Knapp S.J."/>
            <person name="Lai Z."/>
            <person name="Le Paslier M.C."/>
            <person name="Lippi Y."/>
            <person name="Lorenzon L."/>
            <person name="Mandel J.R."/>
            <person name="Marage G."/>
            <person name="Marchand G."/>
            <person name="Marquand E."/>
            <person name="Bret-Mestries E."/>
            <person name="Morien E."/>
            <person name="Nambeesan S."/>
            <person name="Nguyen T."/>
            <person name="Pegot-Espagnet P."/>
            <person name="Pouilly N."/>
            <person name="Raftis F."/>
            <person name="Sallet E."/>
            <person name="Schiex T."/>
            <person name="Thomas J."/>
            <person name="Vandecasteele C."/>
            <person name="Vares D."/>
            <person name="Vear F."/>
            <person name="Vautrin S."/>
            <person name="Crespi M."/>
            <person name="Mangin B."/>
            <person name="Burke J.M."/>
            <person name="Salse J."/>
            <person name="Munos S."/>
            <person name="Vincourt P."/>
            <person name="Rieseberg L.H."/>
            <person name="Langlade N.B."/>
        </authorList>
    </citation>
    <scope>NUCLEOTIDE SEQUENCE [LARGE SCALE GENOMIC DNA]</scope>
    <source>
        <strain evidence="3">cv. SF193</strain>
        <tissue evidence="1">Leaves</tissue>
    </source>
</reference>
<gene>
    <name evidence="2" type="ORF">HannXRQ_Chr12g0378611</name>
    <name evidence="1" type="ORF">HanXRQr2_Chr12g0561141</name>
</gene>
<sequence>MGRISTMWAEPEWYPTLRWNKEGYYGFEGGAAVEVLRFEGAGCSCYQDSEG</sequence>
<protein>
    <submittedName>
        <fullName evidence="2">Uncharacterized protein</fullName>
    </submittedName>
</protein>
<dbReference type="Proteomes" id="UP000215914">
    <property type="component" value="Chromosome 12"/>
</dbReference>
<reference evidence="1" key="3">
    <citation type="submission" date="2020-06" db="EMBL/GenBank/DDBJ databases">
        <title>Helianthus annuus Genome sequencing and assembly Release 2.</title>
        <authorList>
            <person name="Gouzy J."/>
            <person name="Langlade N."/>
            <person name="Munos S."/>
        </authorList>
    </citation>
    <scope>NUCLEOTIDE SEQUENCE</scope>
    <source>
        <tissue evidence="1">Leaves</tissue>
    </source>
</reference>
<name>A0A251T466_HELAN</name>
<evidence type="ECO:0000313" key="1">
    <source>
        <dbReference type="EMBL" id="KAF5779573.1"/>
    </source>
</evidence>
<dbReference type="EMBL" id="MNCJ02000327">
    <property type="protein sequence ID" value="KAF5779573.1"/>
    <property type="molecule type" value="Genomic_DNA"/>
</dbReference>
<organism evidence="2 3">
    <name type="scientific">Helianthus annuus</name>
    <name type="common">Common sunflower</name>
    <dbReference type="NCBI Taxonomy" id="4232"/>
    <lineage>
        <taxon>Eukaryota</taxon>
        <taxon>Viridiplantae</taxon>
        <taxon>Streptophyta</taxon>
        <taxon>Embryophyta</taxon>
        <taxon>Tracheophyta</taxon>
        <taxon>Spermatophyta</taxon>
        <taxon>Magnoliopsida</taxon>
        <taxon>eudicotyledons</taxon>
        <taxon>Gunneridae</taxon>
        <taxon>Pentapetalae</taxon>
        <taxon>asterids</taxon>
        <taxon>campanulids</taxon>
        <taxon>Asterales</taxon>
        <taxon>Asteraceae</taxon>
        <taxon>Asteroideae</taxon>
        <taxon>Heliantheae alliance</taxon>
        <taxon>Heliantheae</taxon>
        <taxon>Helianthus</taxon>
    </lineage>
</organism>
<keyword evidence="3" id="KW-1185">Reference proteome</keyword>
<dbReference type="Gramene" id="mRNA:HanXRQr2_Chr12g0561141">
    <property type="protein sequence ID" value="mRNA:HanXRQr2_Chr12g0561141"/>
    <property type="gene ID" value="HanXRQr2_Chr12g0561141"/>
</dbReference>
<proteinExistence type="predicted"/>